<keyword evidence="6 17" id="KW-0812">Transmembrane</keyword>
<comment type="function">
    <text evidence="17">Catalyzes the dephosphorylation of undecaprenyl diphosphate (UPP). Confers resistance to bacitracin.</text>
</comment>
<dbReference type="GO" id="GO:0005886">
    <property type="term" value="C:plasma membrane"/>
    <property type="evidence" value="ECO:0007669"/>
    <property type="project" value="UniProtKB-SubCell"/>
</dbReference>
<evidence type="ECO:0000256" key="16">
    <source>
        <dbReference type="ARBA" id="ARBA00047594"/>
    </source>
</evidence>
<dbReference type="GO" id="GO:0046677">
    <property type="term" value="P:response to antibiotic"/>
    <property type="evidence" value="ECO:0007669"/>
    <property type="project" value="UniProtKB-UniRule"/>
</dbReference>
<reference evidence="18" key="1">
    <citation type="journal article" date="2023" name="Int. J. Syst. Evol. Microbiol.">
        <title>Collibacillus ludicampi gen. nov., sp. nov., a new soil bacterium of the family Alicyclobacillaceae.</title>
        <authorList>
            <person name="Jojima T."/>
            <person name="Ioku Y."/>
            <person name="Fukuta Y."/>
            <person name="Shirasaka N."/>
            <person name="Matsumura Y."/>
            <person name="Mori M."/>
        </authorList>
    </citation>
    <scope>NUCLEOTIDE SEQUENCE</scope>
    <source>
        <strain evidence="18">TP075</strain>
    </source>
</reference>
<evidence type="ECO:0000256" key="11">
    <source>
        <dbReference type="ARBA" id="ARBA00023136"/>
    </source>
</evidence>
<evidence type="ECO:0000256" key="10">
    <source>
        <dbReference type="ARBA" id="ARBA00022989"/>
    </source>
</evidence>
<keyword evidence="11 17" id="KW-0472">Membrane</keyword>
<evidence type="ECO:0000256" key="2">
    <source>
        <dbReference type="ARBA" id="ARBA00010621"/>
    </source>
</evidence>
<evidence type="ECO:0000256" key="4">
    <source>
        <dbReference type="ARBA" id="ARBA00021581"/>
    </source>
</evidence>
<protein>
    <recommendedName>
        <fullName evidence="4 17">Undecaprenyl-diphosphatase</fullName>
        <ecNumber evidence="3 17">3.6.1.27</ecNumber>
    </recommendedName>
    <alternativeName>
        <fullName evidence="15 17">Bacitracin resistance protein</fullName>
    </alternativeName>
    <alternativeName>
        <fullName evidence="14 17">Undecaprenyl pyrophosphate phosphatase</fullName>
    </alternativeName>
</protein>
<dbReference type="Pfam" id="PF02673">
    <property type="entry name" value="BacA"/>
    <property type="match status" value="1"/>
</dbReference>
<evidence type="ECO:0000256" key="13">
    <source>
        <dbReference type="ARBA" id="ARBA00023316"/>
    </source>
</evidence>
<dbReference type="GO" id="GO:0071555">
    <property type="term" value="P:cell wall organization"/>
    <property type="evidence" value="ECO:0007669"/>
    <property type="project" value="UniProtKB-KW"/>
</dbReference>
<dbReference type="PANTHER" id="PTHR30622">
    <property type="entry name" value="UNDECAPRENYL-DIPHOSPHATASE"/>
    <property type="match status" value="1"/>
</dbReference>
<feature type="transmembrane region" description="Helical" evidence="17">
    <location>
        <begin position="6"/>
        <end position="30"/>
    </location>
</feature>
<evidence type="ECO:0000313" key="18">
    <source>
        <dbReference type="EMBL" id="GIM48158.1"/>
    </source>
</evidence>
<evidence type="ECO:0000256" key="12">
    <source>
        <dbReference type="ARBA" id="ARBA00023251"/>
    </source>
</evidence>
<sequence length="267" mass="29330">MTLWHSIVLGFVQGFTEFLPVSSSGHLVLFQKLFGMKEDTSLTLNVFLHFGTLLAVVMVFWKDLFSVLSQPFGRLSRLLIAGTIPTAIIGITLEDYFERLFASGVTIGIEFMITGFVLWLAEADAIGRKRLQETGYIDAAVIGTLQGAAILPAISRSGLTIVGALFRGLDREFAARFSFLLSVPAILGATFMESKKLWEGNAGGFAIGLPEIAGTLVAAISGYIAIRFMVKQIVERSLKLFSLYVWMVGGLILFDQVFTHKFFPPLF</sequence>
<keyword evidence="5 17" id="KW-1003">Cell membrane</keyword>
<comment type="subcellular location">
    <subcellularLocation>
        <location evidence="1 17">Cell membrane</location>
        <topology evidence="1 17">Multi-pass membrane protein</topology>
    </subcellularLocation>
</comment>
<evidence type="ECO:0000313" key="19">
    <source>
        <dbReference type="Proteomes" id="UP001057291"/>
    </source>
</evidence>
<evidence type="ECO:0000256" key="9">
    <source>
        <dbReference type="ARBA" id="ARBA00022984"/>
    </source>
</evidence>
<dbReference type="Proteomes" id="UP001057291">
    <property type="component" value="Unassembled WGS sequence"/>
</dbReference>
<dbReference type="EMBL" id="BOQE01000001">
    <property type="protein sequence ID" value="GIM48158.1"/>
    <property type="molecule type" value="Genomic_DNA"/>
</dbReference>
<keyword evidence="9 17" id="KW-0573">Peptidoglycan synthesis</keyword>
<dbReference type="EC" id="3.6.1.27" evidence="3 17"/>
<dbReference type="InterPro" id="IPR003824">
    <property type="entry name" value="UppP"/>
</dbReference>
<feature type="transmembrane region" description="Helical" evidence="17">
    <location>
        <begin position="204"/>
        <end position="226"/>
    </location>
</feature>
<keyword evidence="7 17" id="KW-0378">Hydrolase</keyword>
<comment type="caution">
    <text evidence="18">The sequence shown here is derived from an EMBL/GenBank/DDBJ whole genome shotgun (WGS) entry which is preliminary data.</text>
</comment>
<evidence type="ECO:0000256" key="14">
    <source>
        <dbReference type="ARBA" id="ARBA00032707"/>
    </source>
</evidence>
<dbReference type="HAMAP" id="MF_01006">
    <property type="entry name" value="Undec_diphosphatase"/>
    <property type="match status" value="1"/>
</dbReference>
<gene>
    <name evidence="18" type="primary">uppP3</name>
    <name evidence="17" type="synonym">uppP</name>
    <name evidence="18" type="ORF">DNHGIG_37070</name>
</gene>
<keyword evidence="8 17" id="KW-0133">Cell shape</keyword>
<evidence type="ECO:0000256" key="15">
    <source>
        <dbReference type="ARBA" id="ARBA00032932"/>
    </source>
</evidence>
<feature type="transmembrane region" description="Helical" evidence="17">
    <location>
        <begin position="42"/>
        <end position="61"/>
    </location>
</feature>
<comment type="catalytic activity">
    <reaction evidence="16 17">
        <text>di-trans,octa-cis-undecaprenyl diphosphate + H2O = di-trans,octa-cis-undecaprenyl phosphate + phosphate + H(+)</text>
        <dbReference type="Rhea" id="RHEA:28094"/>
        <dbReference type="ChEBI" id="CHEBI:15377"/>
        <dbReference type="ChEBI" id="CHEBI:15378"/>
        <dbReference type="ChEBI" id="CHEBI:43474"/>
        <dbReference type="ChEBI" id="CHEBI:58405"/>
        <dbReference type="ChEBI" id="CHEBI:60392"/>
        <dbReference type="EC" id="3.6.1.27"/>
    </reaction>
</comment>
<comment type="miscellaneous">
    <text evidence="17">Bacitracin is thought to be involved in the inhibition of peptidoglycan synthesis by sequestering undecaprenyl diphosphate, thereby reducing the pool of lipid carrier available.</text>
</comment>
<name>A0AAV4LK11_9BACL</name>
<keyword evidence="19" id="KW-1185">Reference proteome</keyword>
<feature type="transmembrane region" description="Helical" evidence="17">
    <location>
        <begin position="238"/>
        <end position="258"/>
    </location>
</feature>
<feature type="transmembrane region" description="Helical" evidence="17">
    <location>
        <begin position="100"/>
        <end position="121"/>
    </location>
</feature>
<keyword evidence="13 17" id="KW-0961">Cell wall biogenesis/degradation</keyword>
<dbReference type="PANTHER" id="PTHR30622:SF4">
    <property type="entry name" value="UNDECAPRENYL-DIPHOSPHATASE"/>
    <property type="match status" value="1"/>
</dbReference>
<keyword evidence="12 17" id="KW-0046">Antibiotic resistance</keyword>
<proteinExistence type="inferred from homology"/>
<accession>A0AAV4LK11</accession>
<evidence type="ECO:0000256" key="5">
    <source>
        <dbReference type="ARBA" id="ARBA00022475"/>
    </source>
</evidence>
<evidence type="ECO:0000256" key="1">
    <source>
        <dbReference type="ARBA" id="ARBA00004651"/>
    </source>
</evidence>
<dbReference type="AlphaFoldDB" id="A0AAV4LK11"/>
<dbReference type="GO" id="GO:0009252">
    <property type="term" value="P:peptidoglycan biosynthetic process"/>
    <property type="evidence" value="ECO:0007669"/>
    <property type="project" value="UniProtKB-KW"/>
</dbReference>
<feature type="transmembrane region" description="Helical" evidence="17">
    <location>
        <begin position="141"/>
        <end position="166"/>
    </location>
</feature>
<dbReference type="GO" id="GO:0008360">
    <property type="term" value="P:regulation of cell shape"/>
    <property type="evidence" value="ECO:0007669"/>
    <property type="project" value="UniProtKB-KW"/>
</dbReference>
<comment type="similarity">
    <text evidence="2 17">Belongs to the UppP family.</text>
</comment>
<feature type="transmembrane region" description="Helical" evidence="17">
    <location>
        <begin position="73"/>
        <end position="93"/>
    </location>
</feature>
<dbReference type="GO" id="GO:0050380">
    <property type="term" value="F:undecaprenyl-diphosphatase activity"/>
    <property type="evidence" value="ECO:0007669"/>
    <property type="project" value="UniProtKB-UniRule"/>
</dbReference>
<evidence type="ECO:0000256" key="3">
    <source>
        <dbReference type="ARBA" id="ARBA00012374"/>
    </source>
</evidence>
<evidence type="ECO:0000256" key="8">
    <source>
        <dbReference type="ARBA" id="ARBA00022960"/>
    </source>
</evidence>
<keyword evidence="10 17" id="KW-1133">Transmembrane helix</keyword>
<evidence type="ECO:0000256" key="6">
    <source>
        <dbReference type="ARBA" id="ARBA00022692"/>
    </source>
</evidence>
<organism evidence="18 19">
    <name type="scientific">Collibacillus ludicampi</name>
    <dbReference type="NCBI Taxonomy" id="2771369"/>
    <lineage>
        <taxon>Bacteria</taxon>
        <taxon>Bacillati</taxon>
        <taxon>Bacillota</taxon>
        <taxon>Bacilli</taxon>
        <taxon>Bacillales</taxon>
        <taxon>Alicyclobacillaceae</taxon>
        <taxon>Collibacillus</taxon>
    </lineage>
</organism>
<evidence type="ECO:0000256" key="7">
    <source>
        <dbReference type="ARBA" id="ARBA00022801"/>
    </source>
</evidence>
<evidence type="ECO:0000256" key="17">
    <source>
        <dbReference type="HAMAP-Rule" id="MF_01006"/>
    </source>
</evidence>
<feature type="transmembrane region" description="Helical" evidence="17">
    <location>
        <begin position="173"/>
        <end position="192"/>
    </location>
</feature>